<dbReference type="EMBL" id="SCFB01000007">
    <property type="protein sequence ID" value="RZI45756.1"/>
    <property type="molecule type" value="Genomic_DNA"/>
</dbReference>
<accession>A0A4Q7DLW7</accession>
<evidence type="ECO:0000313" key="2">
    <source>
        <dbReference type="Proteomes" id="UP000293550"/>
    </source>
</evidence>
<gene>
    <name evidence="1" type="ORF">EQU50_06545</name>
</gene>
<keyword evidence="2" id="KW-1185">Reference proteome</keyword>
<proteinExistence type="predicted"/>
<name>A0A4Q7DLW7_9PROT</name>
<dbReference type="OrthoDB" id="9791542at2"/>
<comment type="caution">
    <text evidence="1">The sequence shown here is derived from an EMBL/GenBank/DDBJ whole genome shotgun (WGS) entry which is preliminary data.</text>
</comment>
<dbReference type="RefSeq" id="WP_130154332.1">
    <property type="nucleotide sequence ID" value="NZ_SCFB01000007.1"/>
</dbReference>
<reference evidence="1 2" key="1">
    <citation type="submission" date="2018-10" db="EMBL/GenBank/DDBJ databases">
        <title>An updated phylogeny of the Alphaproteobacteria reveals that the parasitic Rickettsiales and Holosporales have independent origins.</title>
        <authorList>
            <person name="Munoz-Gomez S.A."/>
            <person name="Hess S."/>
            <person name="Burger G."/>
            <person name="Lang B.F."/>
            <person name="Susko E."/>
            <person name="Slamovits C.H."/>
            <person name="Roger A.J."/>
        </authorList>
    </citation>
    <scope>NUCLEOTIDE SEQUENCE [LARGE SCALE GENOMIC DNA]</scope>
    <source>
        <strain evidence="1">HOLO01</strain>
    </source>
</reference>
<dbReference type="AlphaFoldDB" id="A0A4Q7DLW7"/>
<protein>
    <submittedName>
        <fullName evidence="1">Response regulator</fullName>
    </submittedName>
</protein>
<dbReference type="Gene3D" id="3.40.50.2300">
    <property type="match status" value="1"/>
</dbReference>
<dbReference type="Proteomes" id="UP000293550">
    <property type="component" value="Unassembled WGS sequence"/>
</dbReference>
<sequence>MFFLFFYFFYSVSNASDYVVPYTSPPSKKEFRILLVEDILGMGGMGKKFVQTLNDQEDYKITLDWVKNGKDAVDSYKKSISTSFFCCLSEPQVPYDLIVMDIEIPNTHESLAVNPYGGFKTARKIRKLGYKGAMCAVTCYFDQDLFNLKVECPELFTTWGGKIRSCEELKHMLCTSGQRLSSIPHETPIDTPIVSPRVMRPVVINQEVVCKPGRPLTPRPGDLRPPMDERLAQGQYAISTVFVELNTPMQLESGCKDVVLKKTDQFSHDTLSSGRDASEQIEPHNPLSLHQAAIPTTLSAEIKKSNPPIHSPRSARDAVLISPAPSGGGMCFSRKPRRRLYHAPIRISSPPLAMNILINKRDVKLPGYFISRRHFLIARLGYPILEKQKWVQMDPRH</sequence>
<organism evidence="1 2">
    <name type="scientific">Candidatus Finniella inopinata</name>
    <dbReference type="NCBI Taxonomy" id="1696036"/>
    <lineage>
        <taxon>Bacteria</taxon>
        <taxon>Pseudomonadati</taxon>
        <taxon>Pseudomonadota</taxon>
        <taxon>Alphaproteobacteria</taxon>
        <taxon>Holosporales</taxon>
        <taxon>Candidatus Paracaedibacteraceae</taxon>
        <taxon>Candidatus Finniella</taxon>
    </lineage>
</organism>
<evidence type="ECO:0000313" key="1">
    <source>
        <dbReference type="EMBL" id="RZI45756.1"/>
    </source>
</evidence>